<sequence length="180" mass="19836">MASTDRPCGADHGCPARSTLPQSTSTSTCTHTYTIIVAACSDSDCGGQHRQATAGVSAVRAAVGSFRKPAVRWQRAERGPRAVFSSSPYKYKSQRWRRARVRELGPGDRVLSRTARIERWRIAAGRVTGAVGDVWCRTLGRVTMANVWRIADSAQKSIQRRACYRIPSSRAPTISDKHYV</sequence>
<dbReference type="EMBL" id="VIIS01001497">
    <property type="protein sequence ID" value="KAF0297363.1"/>
    <property type="molecule type" value="Genomic_DNA"/>
</dbReference>
<name>A0A6A4VUN1_AMPAM</name>
<proteinExistence type="predicted"/>
<evidence type="ECO:0000313" key="3">
    <source>
        <dbReference type="Proteomes" id="UP000440578"/>
    </source>
</evidence>
<dbReference type="AlphaFoldDB" id="A0A6A4VUN1"/>
<accession>A0A6A4VUN1</accession>
<evidence type="ECO:0000313" key="2">
    <source>
        <dbReference type="EMBL" id="KAF0297363.1"/>
    </source>
</evidence>
<gene>
    <name evidence="2" type="ORF">FJT64_005183</name>
</gene>
<protein>
    <submittedName>
        <fullName evidence="2">Uncharacterized protein</fullName>
    </submittedName>
</protein>
<organism evidence="2 3">
    <name type="scientific">Amphibalanus amphitrite</name>
    <name type="common">Striped barnacle</name>
    <name type="synonym">Balanus amphitrite</name>
    <dbReference type="NCBI Taxonomy" id="1232801"/>
    <lineage>
        <taxon>Eukaryota</taxon>
        <taxon>Metazoa</taxon>
        <taxon>Ecdysozoa</taxon>
        <taxon>Arthropoda</taxon>
        <taxon>Crustacea</taxon>
        <taxon>Multicrustacea</taxon>
        <taxon>Cirripedia</taxon>
        <taxon>Thoracica</taxon>
        <taxon>Thoracicalcarea</taxon>
        <taxon>Balanomorpha</taxon>
        <taxon>Balanoidea</taxon>
        <taxon>Balanidae</taxon>
        <taxon>Amphibalaninae</taxon>
        <taxon>Amphibalanus</taxon>
    </lineage>
</organism>
<comment type="caution">
    <text evidence="2">The sequence shown here is derived from an EMBL/GenBank/DDBJ whole genome shotgun (WGS) entry which is preliminary data.</text>
</comment>
<keyword evidence="3" id="KW-1185">Reference proteome</keyword>
<dbReference type="Proteomes" id="UP000440578">
    <property type="component" value="Unassembled WGS sequence"/>
</dbReference>
<evidence type="ECO:0000256" key="1">
    <source>
        <dbReference type="SAM" id="MobiDB-lite"/>
    </source>
</evidence>
<feature type="region of interest" description="Disordered" evidence="1">
    <location>
        <begin position="1"/>
        <end position="26"/>
    </location>
</feature>
<reference evidence="2 3" key="1">
    <citation type="submission" date="2019-07" db="EMBL/GenBank/DDBJ databases">
        <title>Draft genome assembly of a fouling barnacle, Amphibalanus amphitrite (Darwin, 1854): The first reference genome for Thecostraca.</title>
        <authorList>
            <person name="Kim W."/>
        </authorList>
    </citation>
    <scope>NUCLEOTIDE SEQUENCE [LARGE SCALE GENOMIC DNA]</scope>
    <source>
        <strain evidence="2">SNU_AA5</strain>
        <tissue evidence="2">Soma without cirri and trophi</tissue>
    </source>
</reference>